<dbReference type="Gramene" id="ERN03971">
    <property type="protein sequence ID" value="ERN03971"/>
    <property type="gene ID" value="AMTR_s00079p00106910"/>
</dbReference>
<dbReference type="AlphaFoldDB" id="W1P8N7"/>
<organism evidence="1 2">
    <name type="scientific">Amborella trichopoda</name>
    <dbReference type="NCBI Taxonomy" id="13333"/>
    <lineage>
        <taxon>Eukaryota</taxon>
        <taxon>Viridiplantae</taxon>
        <taxon>Streptophyta</taxon>
        <taxon>Embryophyta</taxon>
        <taxon>Tracheophyta</taxon>
        <taxon>Spermatophyta</taxon>
        <taxon>Magnoliopsida</taxon>
        <taxon>Amborellales</taxon>
        <taxon>Amborellaceae</taxon>
        <taxon>Amborella</taxon>
    </lineage>
</organism>
<reference evidence="2" key="1">
    <citation type="journal article" date="2013" name="Science">
        <title>The Amborella genome and the evolution of flowering plants.</title>
        <authorList>
            <consortium name="Amborella Genome Project"/>
        </authorList>
    </citation>
    <scope>NUCLEOTIDE SEQUENCE [LARGE SCALE GENOMIC DNA]</scope>
</reference>
<dbReference type="HOGENOM" id="CLU_1564988_0_0_1"/>
<keyword evidence="2" id="KW-1185">Reference proteome</keyword>
<dbReference type="EMBL" id="KI394313">
    <property type="protein sequence ID" value="ERN03971.1"/>
    <property type="molecule type" value="Genomic_DNA"/>
</dbReference>
<evidence type="ECO:0000313" key="2">
    <source>
        <dbReference type="Proteomes" id="UP000017836"/>
    </source>
</evidence>
<dbReference type="Proteomes" id="UP000017836">
    <property type="component" value="Unassembled WGS sequence"/>
</dbReference>
<gene>
    <name evidence="1" type="ORF">AMTR_s00079p00106910</name>
</gene>
<sequence length="171" mass="18491">MAVNNEMLVGGVDAPFLDLPLLAATHYEDDIDLMAENVMGARAFVNLVDGGVVANIGNIENFDHFVVAETKNFVHFGVGEKLIDVNVMENYDCVGVRDTTLDNSNAQILDAMSVMGAFFNVSDTVVVELFRDRAKAAMEKDILKEGVRGEDVEDQIANVSSFVASGSENVV</sequence>
<name>W1P8N7_AMBTC</name>
<evidence type="ECO:0000313" key="1">
    <source>
        <dbReference type="EMBL" id="ERN03971.1"/>
    </source>
</evidence>
<protein>
    <submittedName>
        <fullName evidence="1">Uncharacterized protein</fullName>
    </submittedName>
</protein>
<accession>W1P8N7</accession>
<proteinExistence type="predicted"/>